<proteinExistence type="predicted"/>
<evidence type="ECO:0000313" key="2">
    <source>
        <dbReference type="Proteomes" id="UP000006525"/>
    </source>
</evidence>
<keyword evidence="2" id="KW-1185">Reference proteome</keyword>
<dbReference type="EMBL" id="GU071096">
    <property type="protein sequence ID" value="ADO97814.1"/>
    <property type="molecule type" value="Genomic_DNA"/>
</dbReference>
<sequence length="42" mass="4800">MFSKNVVVESTLTLDREDNSSLLHMSCLLYDLTEFISLPNHS</sequence>
<dbReference type="Proteomes" id="UP000006525">
    <property type="component" value="Segment"/>
</dbReference>
<organism evidence="1 2">
    <name type="scientific">Synechococcus phage S-ShM2</name>
    <dbReference type="NCBI Taxonomy" id="445683"/>
    <lineage>
        <taxon>Viruses</taxon>
        <taxon>Duplodnaviria</taxon>
        <taxon>Heunggongvirae</taxon>
        <taxon>Uroviricota</taxon>
        <taxon>Caudoviricetes</taxon>
        <taxon>Pantevenvirales</taxon>
        <taxon>Kyanoviridae</taxon>
        <taxon>Ahtivirus</taxon>
        <taxon>Ahtivirus sagseatwo</taxon>
    </lineage>
</organism>
<dbReference type="KEGG" id="vg:10327359"/>
<reference evidence="1 2" key="1">
    <citation type="journal article" date="2010" name="Environ. Microbiol.">
        <title>Genomic analysis of oceanic cyanobacterial myoviruses compared with T4-like myoviruses from diverse hosts and environments.</title>
        <authorList>
            <person name="Sullivan M.B."/>
            <person name="Huang K.H."/>
            <person name="Ignacio-Espinoza J.C."/>
            <person name="Berlin A.M."/>
            <person name="Kelly L."/>
            <person name="Weigele P.R."/>
            <person name="DeFrancesco A.S."/>
            <person name="Kern S.E."/>
            <person name="Thompson L.R."/>
            <person name="Young S."/>
            <person name="Yandava C."/>
            <person name="Fu R."/>
            <person name="Krastins B."/>
            <person name="Chase M."/>
            <person name="Sarracino D."/>
            <person name="Osburne M.S."/>
            <person name="Henn M.R."/>
            <person name="Chisholm S.W."/>
        </authorList>
    </citation>
    <scope>NUCLEOTIDE SEQUENCE [LARGE SCALE GENOMIC DNA]</scope>
    <source>
        <strain evidence="1">8102-4</strain>
    </source>
</reference>
<name>E3SJM4_9CAUD</name>
<dbReference type="RefSeq" id="YP_004322869.1">
    <property type="nucleotide sequence ID" value="NC_015281.1"/>
</dbReference>
<dbReference type="GeneID" id="10327359"/>
<protein>
    <submittedName>
        <fullName evidence="1">Uncharacterized protein</fullName>
    </submittedName>
</protein>
<accession>E3SJM4</accession>
<evidence type="ECO:0000313" key="1">
    <source>
        <dbReference type="EMBL" id="ADO97814.1"/>
    </source>
</evidence>
<gene>
    <name evidence="1" type="ORF">SShM2_204</name>
</gene>